<protein>
    <submittedName>
        <fullName evidence="4">IS3 family transposase</fullName>
    </submittedName>
</protein>
<dbReference type="Pfam" id="PF00665">
    <property type="entry name" value="rve"/>
    <property type="match status" value="1"/>
</dbReference>
<dbReference type="InterPro" id="IPR048020">
    <property type="entry name" value="Transpos_IS3"/>
</dbReference>
<reference evidence="4" key="1">
    <citation type="journal article" date="2023" name="J. Hazard. Mater.">
        <title>Anaerobic biodegradation of pyrene and benzo[a]pyrene by a new sulfate-reducing Desulforamulus aquiferis strain DSA.</title>
        <authorList>
            <person name="Zhang Z."/>
            <person name="Sun J."/>
            <person name="Gong X."/>
            <person name="Wang C."/>
            <person name="Wang H."/>
        </authorList>
    </citation>
    <scope>NUCLEOTIDE SEQUENCE</scope>
    <source>
        <strain evidence="4">DSA</strain>
    </source>
</reference>
<evidence type="ECO:0000313" key="4">
    <source>
        <dbReference type="EMBL" id="MDO7789197.1"/>
    </source>
</evidence>
<dbReference type="SUPFAM" id="SSF53098">
    <property type="entry name" value="Ribonuclease H-like"/>
    <property type="match status" value="1"/>
</dbReference>
<dbReference type="Pfam" id="PF13333">
    <property type="entry name" value="rve_2"/>
    <property type="match status" value="1"/>
</dbReference>
<dbReference type="NCBIfam" id="NF033516">
    <property type="entry name" value="transpos_IS3"/>
    <property type="match status" value="1"/>
</dbReference>
<dbReference type="EMBL" id="JARPTC010000043">
    <property type="protein sequence ID" value="MDO7789197.1"/>
    <property type="molecule type" value="Genomic_DNA"/>
</dbReference>
<dbReference type="Pfam" id="PF13276">
    <property type="entry name" value="HTH_21"/>
    <property type="match status" value="1"/>
</dbReference>
<evidence type="ECO:0000256" key="1">
    <source>
        <dbReference type="ARBA" id="ARBA00002286"/>
    </source>
</evidence>
<dbReference type="PANTHER" id="PTHR46889:SF5">
    <property type="entry name" value="INTEGRASE PROTEIN"/>
    <property type="match status" value="1"/>
</dbReference>
<dbReference type="RefSeq" id="WP_304545814.1">
    <property type="nucleotide sequence ID" value="NZ_JARPTC010000043.1"/>
</dbReference>
<evidence type="ECO:0000256" key="2">
    <source>
        <dbReference type="SAM" id="MobiDB-lite"/>
    </source>
</evidence>
<feature type="domain" description="Integrase catalytic" evidence="3">
    <location>
        <begin position="261"/>
        <end position="437"/>
    </location>
</feature>
<sequence length="441" mass="51589">MSKITFTAEQVVILKENQYVKAASEKSITYTDEYKRHFVSESLQGKHSKQIFQEAGFAVEILGEERIKAFAKKWRKRYREEGMLSLEDTRKHSSGRPRKTERTPQQEIEWLKERIVLLEQEKELLKKADWSERRRGSAEKSSDSFALLHKLKHNGSYNGTIQDGCDLLGISRSGYYSHLRKTPARQAREKEDQQWKAHIQKAYEYRGYKKGSRSIVMYFHNRKGITVNRKKVQRLMRKFGIVCPIRKANPYRRIAKATKEHSTAPNILQRQFDQGVAGKVLLTDITYLPGKEGFLGYLSTIKDGSTKEILAHYVSDNLKLDISLKTIEILMHNHRISLREDAFIHSDQGVHYTSPDFRKKLRGFHLGQSMSRRGNCWDNAPQESFFGHLKDEIPYQSCANLDDLRRIVDDYIQYYNEERGQWKLKKLPPAKYREQLLQLVA</sequence>
<proteinExistence type="predicted"/>
<dbReference type="InterPro" id="IPR025948">
    <property type="entry name" value="HTH-like_dom"/>
</dbReference>
<dbReference type="InterPro" id="IPR050900">
    <property type="entry name" value="Transposase_IS3/IS150/IS904"/>
</dbReference>
<dbReference type="Pfam" id="PF20310">
    <property type="entry name" value="HTH_Tnp_2"/>
    <property type="match status" value="1"/>
</dbReference>
<reference evidence="4" key="2">
    <citation type="submission" date="2023-03" db="EMBL/GenBank/DDBJ databases">
        <authorList>
            <person name="Zhang Z."/>
        </authorList>
    </citation>
    <scope>NUCLEOTIDE SEQUENCE</scope>
    <source>
        <strain evidence="4">DSA</strain>
    </source>
</reference>
<dbReference type="AlphaFoldDB" id="A0AAW7ZHL9"/>
<accession>A0AAW7ZHL9</accession>
<dbReference type="SUPFAM" id="SSF46689">
    <property type="entry name" value="Homeodomain-like"/>
    <property type="match status" value="1"/>
</dbReference>
<feature type="region of interest" description="Disordered" evidence="2">
    <location>
        <begin position="86"/>
        <end position="105"/>
    </location>
</feature>
<name>A0AAW7ZHL9_9FIRM</name>
<comment type="function">
    <text evidence="1">Involved in the transposition of the insertion sequence.</text>
</comment>
<dbReference type="InterPro" id="IPR009057">
    <property type="entry name" value="Homeodomain-like_sf"/>
</dbReference>
<dbReference type="PANTHER" id="PTHR46889">
    <property type="entry name" value="TRANSPOSASE INSF FOR INSERTION SEQUENCE IS3B-RELATED"/>
    <property type="match status" value="1"/>
</dbReference>
<dbReference type="Proteomes" id="UP001172911">
    <property type="component" value="Unassembled WGS sequence"/>
</dbReference>
<dbReference type="InterPro" id="IPR012337">
    <property type="entry name" value="RNaseH-like_sf"/>
</dbReference>
<evidence type="ECO:0000259" key="3">
    <source>
        <dbReference type="PROSITE" id="PS50994"/>
    </source>
</evidence>
<dbReference type="GO" id="GO:0015074">
    <property type="term" value="P:DNA integration"/>
    <property type="evidence" value="ECO:0007669"/>
    <property type="project" value="InterPro"/>
</dbReference>
<dbReference type="InterPro" id="IPR001584">
    <property type="entry name" value="Integrase_cat-core"/>
</dbReference>
<keyword evidence="5" id="KW-1185">Reference proteome</keyword>
<comment type="caution">
    <text evidence="4">The sequence shown here is derived from an EMBL/GenBank/DDBJ whole genome shotgun (WGS) entry which is preliminary data.</text>
</comment>
<dbReference type="InterPro" id="IPR036397">
    <property type="entry name" value="RNaseH_sf"/>
</dbReference>
<dbReference type="Gene3D" id="3.30.420.10">
    <property type="entry name" value="Ribonuclease H-like superfamily/Ribonuclease H"/>
    <property type="match status" value="1"/>
</dbReference>
<evidence type="ECO:0000313" key="5">
    <source>
        <dbReference type="Proteomes" id="UP001172911"/>
    </source>
</evidence>
<organism evidence="4 5">
    <name type="scientific">Desulforamulus aquiferis</name>
    <dbReference type="NCBI Taxonomy" id="1397668"/>
    <lineage>
        <taxon>Bacteria</taxon>
        <taxon>Bacillati</taxon>
        <taxon>Bacillota</taxon>
        <taxon>Clostridia</taxon>
        <taxon>Eubacteriales</taxon>
        <taxon>Peptococcaceae</taxon>
        <taxon>Desulforamulus</taxon>
    </lineage>
</organism>
<dbReference type="GO" id="GO:0003676">
    <property type="term" value="F:nucleic acid binding"/>
    <property type="evidence" value="ECO:0007669"/>
    <property type="project" value="InterPro"/>
</dbReference>
<dbReference type="InterPro" id="IPR046929">
    <property type="entry name" value="HTH_Tnp"/>
</dbReference>
<dbReference type="PROSITE" id="PS50994">
    <property type="entry name" value="INTEGRASE"/>
    <property type="match status" value="1"/>
</dbReference>
<gene>
    <name evidence="4" type="ORF">P6N53_18455</name>
</gene>